<dbReference type="Proteomes" id="UP000185680">
    <property type="component" value="Chromosome"/>
</dbReference>
<dbReference type="AlphaFoldDB" id="A0A162Z477"/>
<dbReference type="EMBL" id="CP017476">
    <property type="protein sequence ID" value="AOW14392.1"/>
    <property type="molecule type" value="Genomic_DNA"/>
</dbReference>
<accession>A0A162Z477</accession>
<evidence type="ECO:0008006" key="6">
    <source>
        <dbReference type="Google" id="ProtNLM"/>
    </source>
</evidence>
<gene>
    <name evidence="2" type="ORF">LPB072_17680</name>
    <name evidence="3" type="ORF">LPB72_03355</name>
</gene>
<evidence type="ECO:0000313" key="5">
    <source>
        <dbReference type="Proteomes" id="UP000185680"/>
    </source>
</evidence>
<keyword evidence="1" id="KW-0732">Signal</keyword>
<keyword evidence="4" id="KW-1185">Reference proteome</keyword>
<dbReference type="RefSeq" id="WP_066085712.1">
    <property type="nucleotide sequence ID" value="NZ_CP017476.1"/>
</dbReference>
<proteinExistence type="predicted"/>
<organism evidence="2 5">
    <name type="scientific">Hydrogenophaga crassostreae</name>
    <dbReference type="NCBI Taxonomy" id="1763535"/>
    <lineage>
        <taxon>Bacteria</taxon>
        <taxon>Pseudomonadati</taxon>
        <taxon>Pseudomonadota</taxon>
        <taxon>Betaproteobacteria</taxon>
        <taxon>Burkholderiales</taxon>
        <taxon>Comamonadaceae</taxon>
        <taxon>Hydrogenophaga</taxon>
    </lineage>
</organism>
<evidence type="ECO:0000313" key="3">
    <source>
        <dbReference type="EMBL" id="OAD43583.1"/>
    </source>
</evidence>
<evidence type="ECO:0000256" key="1">
    <source>
        <dbReference type="SAM" id="SignalP"/>
    </source>
</evidence>
<evidence type="ECO:0000313" key="2">
    <source>
        <dbReference type="EMBL" id="AOW14392.1"/>
    </source>
</evidence>
<dbReference type="OrthoDB" id="330101at2"/>
<dbReference type="EMBL" id="LVWD01000003">
    <property type="protein sequence ID" value="OAD43583.1"/>
    <property type="molecule type" value="Genomic_DNA"/>
</dbReference>
<protein>
    <recommendedName>
        <fullName evidence="6">YtkA-like domain-containing protein</fullName>
    </recommendedName>
</protein>
<evidence type="ECO:0000313" key="4">
    <source>
        <dbReference type="Proteomes" id="UP000185657"/>
    </source>
</evidence>
<reference evidence="3 4" key="1">
    <citation type="submission" date="2016-02" db="EMBL/GenBank/DDBJ databases">
        <title>Draft genome sequence of Hydrogenophaga sp. LPB0072.</title>
        <authorList>
            <person name="Shin S.-K."/>
            <person name="Yi H."/>
        </authorList>
    </citation>
    <scope>NUCLEOTIDE SEQUENCE [LARGE SCALE GENOMIC DNA]</scope>
    <source>
        <strain evidence="3 4">LPB0072</strain>
    </source>
</reference>
<name>A0A162Z477_9BURK</name>
<reference evidence="2 5" key="2">
    <citation type="submission" date="2016-10" db="EMBL/GenBank/DDBJ databases">
        <title>Hydorgenophaga sp. LPB0072 isolated from gastropod.</title>
        <authorList>
            <person name="Kim E."/>
            <person name="Yi H."/>
        </authorList>
    </citation>
    <scope>NUCLEOTIDE SEQUENCE [LARGE SCALE GENOMIC DNA]</scope>
    <source>
        <strain evidence="2 5">LPB0072</strain>
    </source>
</reference>
<dbReference type="KEGG" id="hyl:LPB072_17680"/>
<feature type="signal peptide" evidence="1">
    <location>
        <begin position="1"/>
        <end position="25"/>
    </location>
</feature>
<feature type="chain" id="PRO_5044549434" description="YtkA-like domain-containing protein" evidence="1">
    <location>
        <begin position="26"/>
        <end position="132"/>
    </location>
</feature>
<sequence length="132" mass="14427">MKARCWLPRCAVALTLLSAAWAAQAECPIPDSLSSAGPVQARWVTDPAAVQVGEPFVLMLELCPAAAQLEGVDASMPDHRHGMNYKPSFKPLGEGLWRVDGMLWHMAGRWELKLDTRLDGAAHRLTPSVILK</sequence>
<dbReference type="STRING" id="1763535.LPB072_17680"/>
<dbReference type="Proteomes" id="UP000185657">
    <property type="component" value="Unassembled WGS sequence"/>
</dbReference>